<reference evidence="3 4" key="1">
    <citation type="submission" date="2019-01" db="EMBL/GenBank/DDBJ databases">
        <title>Chengkuizengella sp. nov., isolated from deep-sea sediment of East Pacific Ocean.</title>
        <authorList>
            <person name="Yang J."/>
            <person name="Lai Q."/>
            <person name="Shao Z."/>
        </authorList>
    </citation>
    <scope>NUCLEOTIDE SEQUENCE [LARGE SCALE GENOMIC DNA]</scope>
    <source>
        <strain evidence="3 4">YPA3-1-1</strain>
    </source>
</reference>
<protein>
    <submittedName>
        <fullName evidence="3">LysM peptidoglycan-binding domain-containing protein</fullName>
    </submittedName>
</protein>
<comment type="caution">
    <text evidence="3">The sequence shown here is derived from an EMBL/GenBank/DDBJ whole genome shotgun (WGS) entry which is preliminary data.</text>
</comment>
<dbReference type="OrthoDB" id="9785345at2"/>
<evidence type="ECO:0000313" key="4">
    <source>
        <dbReference type="Proteomes" id="UP000448943"/>
    </source>
</evidence>
<dbReference type="Proteomes" id="UP000448943">
    <property type="component" value="Unassembled WGS sequence"/>
</dbReference>
<dbReference type="SUPFAM" id="SSF55383">
    <property type="entry name" value="Copper amine oxidase, domain N"/>
    <property type="match status" value="2"/>
</dbReference>
<dbReference type="EMBL" id="SIJB01000033">
    <property type="protein sequence ID" value="NBI30573.1"/>
    <property type="molecule type" value="Genomic_DNA"/>
</dbReference>
<dbReference type="Pfam" id="PF07833">
    <property type="entry name" value="Cu_amine_oxidN1"/>
    <property type="match status" value="1"/>
</dbReference>
<dbReference type="InterPro" id="IPR036582">
    <property type="entry name" value="Mao_N_sf"/>
</dbReference>
<dbReference type="GO" id="GO:0016787">
    <property type="term" value="F:hydrolase activity"/>
    <property type="evidence" value="ECO:0007669"/>
    <property type="project" value="InterPro"/>
</dbReference>
<dbReference type="AlphaFoldDB" id="A0A6N9Q7D7"/>
<dbReference type="Gene3D" id="3.30.457.10">
    <property type="entry name" value="Copper amine oxidase-like, N-terminal domain"/>
    <property type="match status" value="1"/>
</dbReference>
<dbReference type="Gene3D" id="3.10.350.10">
    <property type="entry name" value="LysM domain"/>
    <property type="match status" value="1"/>
</dbReference>
<dbReference type="Pfam" id="PF07486">
    <property type="entry name" value="Hydrolase_2"/>
    <property type="match status" value="1"/>
</dbReference>
<dbReference type="Pfam" id="PF01476">
    <property type="entry name" value="LysM"/>
    <property type="match status" value="1"/>
</dbReference>
<dbReference type="Gene3D" id="1.10.10.2520">
    <property type="entry name" value="Cell wall hydrolase SleB, domain 1"/>
    <property type="match status" value="1"/>
</dbReference>
<dbReference type="InterPro" id="IPR042047">
    <property type="entry name" value="SleB_dom1"/>
</dbReference>
<sequence length="320" mass="36141">MIFIRKLKAVTISLFLFFTMMSVSFAQSSHAIKINSQEVNLSKPIVEKESRIYVPIRIVVDEFGATVEWKKDTKETIIQMNSGDQITFKLNDVSVLLNGEKYYMDAPTIIENNHIYIPVRHLTEFLHANFQYDVNTKQMNVSTIPLHTIIAGETVQSISEQYGITIEQLKVRNNLQSDELFINDKLKVVIPSIMLSKLAQNFSEEEIELLAKIISAEAGYEPYEGQIAVGNVILNRVNDSRFPNTIKDVIYAPNQFTPARTGKLETIQPSAQSIKAAQEVLSGKNVVEGALYFFNPKVSKSGFFNSKEVVKEIGGHRFVK</sequence>
<dbReference type="Gene3D" id="6.20.240.60">
    <property type="match status" value="1"/>
</dbReference>
<evidence type="ECO:0000256" key="1">
    <source>
        <dbReference type="SAM" id="SignalP"/>
    </source>
</evidence>
<proteinExistence type="predicted"/>
<dbReference type="CDD" id="cd00118">
    <property type="entry name" value="LysM"/>
    <property type="match status" value="1"/>
</dbReference>
<feature type="chain" id="PRO_5026659578" evidence="1">
    <location>
        <begin position="27"/>
        <end position="320"/>
    </location>
</feature>
<dbReference type="RefSeq" id="WP_160647387.1">
    <property type="nucleotide sequence ID" value="NZ_SIJB01000033.1"/>
</dbReference>
<dbReference type="PROSITE" id="PS51782">
    <property type="entry name" value="LYSM"/>
    <property type="match status" value="1"/>
</dbReference>
<dbReference type="InterPro" id="IPR036779">
    <property type="entry name" value="LysM_dom_sf"/>
</dbReference>
<feature type="signal peptide" evidence="1">
    <location>
        <begin position="1"/>
        <end position="26"/>
    </location>
</feature>
<organism evidence="3 4">
    <name type="scientific">Chengkuizengella marina</name>
    <dbReference type="NCBI Taxonomy" id="2507566"/>
    <lineage>
        <taxon>Bacteria</taxon>
        <taxon>Bacillati</taxon>
        <taxon>Bacillota</taxon>
        <taxon>Bacilli</taxon>
        <taxon>Bacillales</taxon>
        <taxon>Paenibacillaceae</taxon>
        <taxon>Chengkuizengella</taxon>
    </lineage>
</organism>
<keyword evidence="1" id="KW-0732">Signal</keyword>
<dbReference type="InterPro" id="IPR011105">
    <property type="entry name" value="Cell_wall_hydrolase_SleB"/>
</dbReference>
<feature type="domain" description="LysM" evidence="2">
    <location>
        <begin position="145"/>
        <end position="188"/>
    </location>
</feature>
<dbReference type="SUPFAM" id="SSF54106">
    <property type="entry name" value="LysM domain"/>
    <property type="match status" value="1"/>
</dbReference>
<name>A0A6N9Q7D7_9BACL</name>
<evidence type="ECO:0000313" key="3">
    <source>
        <dbReference type="EMBL" id="NBI30573.1"/>
    </source>
</evidence>
<accession>A0A6N9Q7D7</accession>
<keyword evidence="4" id="KW-1185">Reference proteome</keyword>
<evidence type="ECO:0000259" key="2">
    <source>
        <dbReference type="PROSITE" id="PS51782"/>
    </source>
</evidence>
<gene>
    <name evidence="3" type="ORF">ERL59_16610</name>
</gene>
<dbReference type="InterPro" id="IPR012854">
    <property type="entry name" value="Cu_amine_oxidase-like_N"/>
</dbReference>
<dbReference type="SMART" id="SM00257">
    <property type="entry name" value="LysM"/>
    <property type="match status" value="1"/>
</dbReference>
<dbReference type="InterPro" id="IPR018392">
    <property type="entry name" value="LysM"/>
</dbReference>